<dbReference type="Gene3D" id="3.30.70.270">
    <property type="match status" value="1"/>
</dbReference>
<dbReference type="CDD" id="cd03586">
    <property type="entry name" value="PolY_Pol_IV_kappa"/>
    <property type="match status" value="1"/>
</dbReference>
<dbReference type="GO" id="GO:0070987">
    <property type="term" value="P:error-free translesion synthesis"/>
    <property type="evidence" value="ECO:0007669"/>
    <property type="project" value="TreeGrafter"/>
</dbReference>
<comment type="similarity">
    <text evidence="1">Belongs to the DNA polymerase type-Y family.</text>
</comment>
<comment type="caution">
    <text evidence="4">The sequence shown here is derived from an EMBL/GenBank/DDBJ whole genome shotgun (WGS) entry which is preliminary data.</text>
</comment>
<dbReference type="AlphaFoldDB" id="A0A367YVK5"/>
<protein>
    <submittedName>
        <fullName evidence="4">DNA polymerase IV</fullName>
    </submittedName>
</protein>
<dbReference type="Proteomes" id="UP000252770">
    <property type="component" value="Unassembled WGS sequence"/>
</dbReference>
<dbReference type="InterPro" id="IPR043502">
    <property type="entry name" value="DNA/RNA_pol_sf"/>
</dbReference>
<dbReference type="GO" id="GO:0006281">
    <property type="term" value="P:DNA repair"/>
    <property type="evidence" value="ECO:0007669"/>
    <property type="project" value="InterPro"/>
</dbReference>
<dbReference type="GO" id="GO:0003887">
    <property type="term" value="F:DNA-directed DNA polymerase activity"/>
    <property type="evidence" value="ECO:0007669"/>
    <property type="project" value="InterPro"/>
</dbReference>
<dbReference type="Pfam" id="PF11799">
    <property type="entry name" value="IMS_C"/>
    <property type="match status" value="1"/>
</dbReference>
<dbReference type="InterPro" id="IPR043128">
    <property type="entry name" value="Rev_trsase/Diguanyl_cyclase"/>
</dbReference>
<dbReference type="SUPFAM" id="SSF56672">
    <property type="entry name" value="DNA/RNA polymerases"/>
    <property type="match status" value="1"/>
</dbReference>
<dbReference type="EMBL" id="QOUI01000004">
    <property type="protein sequence ID" value="RCK69904.1"/>
    <property type="molecule type" value="Genomic_DNA"/>
</dbReference>
<dbReference type="PROSITE" id="PS50173">
    <property type="entry name" value="UMUC"/>
    <property type="match status" value="1"/>
</dbReference>
<dbReference type="InterPro" id="IPR022880">
    <property type="entry name" value="DNApol_IV"/>
</dbReference>
<evidence type="ECO:0000313" key="5">
    <source>
        <dbReference type="Proteomes" id="UP000252770"/>
    </source>
</evidence>
<reference evidence="4 5" key="1">
    <citation type="submission" date="2018-07" db="EMBL/GenBank/DDBJ databases">
        <title>Desertimonas flava gen. nov. sp. nov.</title>
        <authorList>
            <person name="Liu S."/>
        </authorList>
    </citation>
    <scope>NUCLEOTIDE SEQUENCE [LARGE SCALE GENOMIC DNA]</scope>
    <source>
        <strain evidence="4 5">16Sb5-5</strain>
    </source>
</reference>
<dbReference type="InterPro" id="IPR017961">
    <property type="entry name" value="DNA_pol_Y-fam_little_finger"/>
</dbReference>
<dbReference type="GO" id="GO:0017125">
    <property type="term" value="F:deoxycytidyl transferase activity"/>
    <property type="evidence" value="ECO:0007669"/>
    <property type="project" value="TreeGrafter"/>
</dbReference>
<evidence type="ECO:0000256" key="1">
    <source>
        <dbReference type="ARBA" id="ARBA00010945"/>
    </source>
</evidence>
<comment type="function">
    <text evidence="2">Poorly processive, error-prone DNA polymerase involved in untargeted mutagenesis. Copies undamaged DNA at stalled replication forks, which arise in vivo from mismatched or misaligned primer ends. These misaligned primers can be extended by PolIV. Exhibits no 3'-5' exonuclease (proofreading) activity. May be involved in translesional synthesis, in conjunction with the beta clamp from PolIII.</text>
</comment>
<name>A0A367YVK5_9ACTN</name>
<evidence type="ECO:0000259" key="3">
    <source>
        <dbReference type="PROSITE" id="PS50173"/>
    </source>
</evidence>
<accession>A0A367YVK5</accession>
<dbReference type="PANTHER" id="PTHR45990">
    <property type="entry name" value="DNA REPAIR PROTEIN REV1"/>
    <property type="match status" value="1"/>
</dbReference>
<dbReference type="PANTHER" id="PTHR45990:SF1">
    <property type="entry name" value="DNA REPAIR PROTEIN REV1"/>
    <property type="match status" value="1"/>
</dbReference>
<dbReference type="InterPro" id="IPR001126">
    <property type="entry name" value="UmuC"/>
</dbReference>
<keyword evidence="5" id="KW-1185">Reference proteome</keyword>
<organism evidence="4 5">
    <name type="scientific">Desertihabitans brevis</name>
    <dbReference type="NCBI Taxonomy" id="2268447"/>
    <lineage>
        <taxon>Bacteria</taxon>
        <taxon>Bacillati</taxon>
        <taxon>Actinomycetota</taxon>
        <taxon>Actinomycetes</taxon>
        <taxon>Propionibacteriales</taxon>
        <taxon>Propionibacteriaceae</taxon>
        <taxon>Desertihabitans</taxon>
    </lineage>
</organism>
<dbReference type="Gene3D" id="1.10.150.20">
    <property type="entry name" value="5' to 3' exonuclease, C-terminal subdomain"/>
    <property type="match status" value="1"/>
</dbReference>
<dbReference type="GO" id="GO:0042276">
    <property type="term" value="P:error-prone translesion synthesis"/>
    <property type="evidence" value="ECO:0007669"/>
    <property type="project" value="TreeGrafter"/>
</dbReference>
<dbReference type="Gene3D" id="3.40.1170.60">
    <property type="match status" value="1"/>
</dbReference>
<dbReference type="Pfam" id="PF00817">
    <property type="entry name" value="IMS"/>
    <property type="match status" value="1"/>
</dbReference>
<sequence length="348" mass="37132">MRRVSGPLIHADADAFFVSVALRGRPDLAGRPVVVGDPVVACASYPARAAGVRSGTGITEALRTCPSLVVLPVPGEEVEQVSDELFRILDRAAPAVEPGSMEEAFLDTSALGWAEVEEQARALRREVRERLGITVTTGIGRTKLFAKLASRTAKPDGLRVIGPEEERRLRTTLPLADVWGVGARTLGRLHALGVSTLGELAGVPVHRLHELCGTTMARRLRQVVEGCDDAEVRPVRSRQTLSAGTATVGWGRADRSPAELADVVCRRLAHRAGEAGLVAGTVTVSLAREGVPTEHRRARLDSASAEEDLLRRCVAELLAAGAVPLVDTLTVTLSDLSATDRPRQDPLF</sequence>
<evidence type="ECO:0000256" key="2">
    <source>
        <dbReference type="ARBA" id="ARBA00025589"/>
    </source>
</evidence>
<dbReference type="GO" id="GO:0003684">
    <property type="term" value="F:damaged DNA binding"/>
    <property type="evidence" value="ECO:0007669"/>
    <property type="project" value="InterPro"/>
</dbReference>
<gene>
    <name evidence="4" type="ORF">DT076_07700</name>
</gene>
<proteinExistence type="inferred from homology"/>
<evidence type="ECO:0000313" key="4">
    <source>
        <dbReference type="EMBL" id="RCK69904.1"/>
    </source>
</evidence>
<feature type="domain" description="UmuC" evidence="3">
    <location>
        <begin position="8"/>
        <end position="182"/>
    </location>
</feature>